<sequence length="129" mass="14640">MYGTLKRGFPFFELGLADARYLGPVQTTQPYPMFIAADFYGPMMLDKPGEGLRITGELYEVETLDKLDELEDVAKSGSFRTKIVVEPLGGGIPVEAIGYMKSREWLSPLHSDCIANYQDRRFIPPWERD</sequence>
<reference evidence="5" key="1">
    <citation type="journal article" date="2014" name="Int. J. Syst. Evol. Microbiol.">
        <title>Complete genome sequence of Corynebacterium casei LMG S-19264T (=DSM 44701T), isolated from a smear-ripened cheese.</title>
        <authorList>
            <consortium name="US DOE Joint Genome Institute (JGI-PGF)"/>
            <person name="Walter F."/>
            <person name="Albersmeier A."/>
            <person name="Kalinowski J."/>
            <person name="Ruckert C."/>
        </authorList>
    </citation>
    <scope>NUCLEOTIDE SEQUENCE</scope>
    <source>
        <strain evidence="5">KCTC 42249</strain>
    </source>
</reference>
<protein>
    <recommendedName>
        <fullName evidence="3">Gamma-glutamylcyclotransferase family protein</fullName>
    </recommendedName>
</protein>
<name>A0A8J3DM54_9HYPH</name>
<dbReference type="SUPFAM" id="SSF110857">
    <property type="entry name" value="Gamma-glutamyl cyclotransferase-like"/>
    <property type="match status" value="1"/>
</dbReference>
<dbReference type="GO" id="GO:0061929">
    <property type="term" value="F:gamma-glutamylaminecyclotransferase activity"/>
    <property type="evidence" value="ECO:0007669"/>
    <property type="project" value="InterPro"/>
</dbReference>
<dbReference type="AlphaFoldDB" id="A0A8J3DM54"/>
<evidence type="ECO:0000256" key="1">
    <source>
        <dbReference type="ARBA" id="ARBA00008861"/>
    </source>
</evidence>
<dbReference type="EMBL" id="BMZQ01000001">
    <property type="protein sequence ID" value="GHD08673.1"/>
    <property type="molecule type" value="Genomic_DNA"/>
</dbReference>
<dbReference type="Pfam" id="PF06094">
    <property type="entry name" value="GGACT"/>
    <property type="match status" value="1"/>
</dbReference>
<dbReference type="Gene3D" id="3.10.490.10">
    <property type="entry name" value="Gamma-glutamyl cyclotransferase-like"/>
    <property type="match status" value="1"/>
</dbReference>
<feature type="active site" description="Proton acceptor" evidence="2">
    <location>
        <position position="71"/>
    </location>
</feature>
<dbReference type="CDD" id="cd06661">
    <property type="entry name" value="GGCT_like"/>
    <property type="match status" value="1"/>
</dbReference>
<dbReference type="PANTHER" id="PTHR12510">
    <property type="entry name" value="TROPONIN C-AKIN-1 PROTEIN"/>
    <property type="match status" value="1"/>
</dbReference>
<evidence type="ECO:0000313" key="5">
    <source>
        <dbReference type="EMBL" id="GHD08673.1"/>
    </source>
</evidence>
<keyword evidence="6" id="KW-1185">Reference proteome</keyword>
<evidence type="ECO:0000256" key="3">
    <source>
        <dbReference type="RuleBase" id="RU367036"/>
    </source>
</evidence>
<dbReference type="InterPro" id="IPR036568">
    <property type="entry name" value="GGCT-like_sf"/>
</dbReference>
<gene>
    <name evidence="5" type="ORF">GCM10016234_08440</name>
</gene>
<organism evidence="5 6">
    <name type="scientific">Tianweitania populi</name>
    <dbReference type="NCBI Taxonomy" id="1607949"/>
    <lineage>
        <taxon>Bacteria</taxon>
        <taxon>Pseudomonadati</taxon>
        <taxon>Pseudomonadota</taxon>
        <taxon>Alphaproteobacteria</taxon>
        <taxon>Hyphomicrobiales</taxon>
        <taxon>Phyllobacteriaceae</taxon>
        <taxon>Tianweitania</taxon>
    </lineage>
</organism>
<reference evidence="5" key="2">
    <citation type="submission" date="2020-09" db="EMBL/GenBank/DDBJ databases">
        <authorList>
            <person name="Sun Q."/>
            <person name="Kim S."/>
        </authorList>
    </citation>
    <scope>NUCLEOTIDE SEQUENCE</scope>
    <source>
        <strain evidence="5">KCTC 42249</strain>
    </source>
</reference>
<comment type="similarity">
    <text evidence="1 3">Belongs to the gamma-glutamylcyclotransferase family.</text>
</comment>
<dbReference type="InterPro" id="IPR009288">
    <property type="entry name" value="AIG2-like_dom"/>
</dbReference>
<dbReference type="PANTHER" id="PTHR12510:SF4">
    <property type="entry name" value="GAMMA-GLUTAMYLAMINECYCLOTRANSFERASE"/>
    <property type="match status" value="1"/>
</dbReference>
<feature type="domain" description="Gamma-glutamylcyclotransferase AIG2-like" evidence="4">
    <location>
        <begin position="2"/>
        <end position="102"/>
    </location>
</feature>
<proteinExistence type="inferred from homology"/>
<dbReference type="Proteomes" id="UP000630142">
    <property type="component" value="Unassembled WGS sequence"/>
</dbReference>
<evidence type="ECO:0000313" key="6">
    <source>
        <dbReference type="Proteomes" id="UP000630142"/>
    </source>
</evidence>
<evidence type="ECO:0000256" key="2">
    <source>
        <dbReference type="PIRSR" id="PIRSR639126-1"/>
    </source>
</evidence>
<dbReference type="GO" id="GO:0005829">
    <property type="term" value="C:cytosol"/>
    <property type="evidence" value="ECO:0007669"/>
    <property type="project" value="TreeGrafter"/>
</dbReference>
<accession>A0A8J3DM54</accession>
<evidence type="ECO:0000259" key="4">
    <source>
        <dbReference type="Pfam" id="PF06094"/>
    </source>
</evidence>
<dbReference type="InterPro" id="IPR039126">
    <property type="entry name" value="GGACT"/>
</dbReference>
<dbReference type="InterPro" id="IPR013024">
    <property type="entry name" value="GGCT-like"/>
</dbReference>
<comment type="caution">
    <text evidence="5">The sequence shown here is derived from an EMBL/GenBank/DDBJ whole genome shotgun (WGS) entry which is preliminary data.</text>
</comment>